<dbReference type="OrthoDB" id="7583263at2"/>
<sequence>MPTYFLHLHEGGSVVEDEEGTTLADDRSARRAAVRAARDVLAGAVQEGRLPLDDRIVVTDYAGRTVVSITLGASVGHPG</sequence>
<dbReference type="AlphaFoldDB" id="A0A7W9BRE6"/>
<feature type="domain" description="DUF6894" evidence="1">
    <location>
        <begin position="4"/>
        <end position="71"/>
    </location>
</feature>
<organism evidence="2 3">
    <name type="scientific">Sphingomonas prati</name>
    <dbReference type="NCBI Taxonomy" id="1843237"/>
    <lineage>
        <taxon>Bacteria</taxon>
        <taxon>Pseudomonadati</taxon>
        <taxon>Pseudomonadota</taxon>
        <taxon>Alphaproteobacteria</taxon>
        <taxon>Sphingomonadales</taxon>
        <taxon>Sphingomonadaceae</taxon>
        <taxon>Sphingomonas</taxon>
    </lineage>
</organism>
<proteinExistence type="predicted"/>
<dbReference type="InterPro" id="IPR054189">
    <property type="entry name" value="DUF6894"/>
</dbReference>
<evidence type="ECO:0000313" key="2">
    <source>
        <dbReference type="EMBL" id="MBB5728759.1"/>
    </source>
</evidence>
<reference evidence="2 3" key="1">
    <citation type="submission" date="2020-08" db="EMBL/GenBank/DDBJ databases">
        <title>Genomic Encyclopedia of Type Strains, Phase IV (KMG-IV): sequencing the most valuable type-strain genomes for metagenomic binning, comparative biology and taxonomic classification.</title>
        <authorList>
            <person name="Goeker M."/>
        </authorList>
    </citation>
    <scope>NUCLEOTIDE SEQUENCE [LARGE SCALE GENOMIC DNA]</scope>
    <source>
        <strain evidence="2 3">DSM 103336</strain>
    </source>
</reference>
<protein>
    <recommendedName>
        <fullName evidence="1">DUF6894 domain-containing protein</fullName>
    </recommendedName>
</protein>
<name>A0A7W9BRE6_9SPHN</name>
<accession>A0A7W9BRE6</accession>
<keyword evidence="3" id="KW-1185">Reference proteome</keyword>
<dbReference type="EMBL" id="JACIJR010000003">
    <property type="protein sequence ID" value="MBB5728759.1"/>
    <property type="molecule type" value="Genomic_DNA"/>
</dbReference>
<dbReference type="RefSeq" id="WP_157176559.1">
    <property type="nucleotide sequence ID" value="NZ_BMJP01000002.1"/>
</dbReference>
<dbReference type="Pfam" id="PF21834">
    <property type="entry name" value="DUF6894"/>
    <property type="match status" value="1"/>
</dbReference>
<dbReference type="Proteomes" id="UP000546701">
    <property type="component" value="Unassembled WGS sequence"/>
</dbReference>
<gene>
    <name evidence="2" type="ORF">FHS99_001237</name>
</gene>
<evidence type="ECO:0000259" key="1">
    <source>
        <dbReference type="Pfam" id="PF21834"/>
    </source>
</evidence>
<evidence type="ECO:0000313" key="3">
    <source>
        <dbReference type="Proteomes" id="UP000546701"/>
    </source>
</evidence>
<comment type="caution">
    <text evidence="2">The sequence shown here is derived from an EMBL/GenBank/DDBJ whole genome shotgun (WGS) entry which is preliminary data.</text>
</comment>